<gene>
    <name evidence="11" type="primary">LOC101849200</name>
</gene>
<feature type="region of interest" description="Disordered" evidence="7">
    <location>
        <begin position="387"/>
        <end position="406"/>
    </location>
</feature>
<evidence type="ECO:0000256" key="4">
    <source>
        <dbReference type="ARBA" id="ARBA00022989"/>
    </source>
</evidence>
<evidence type="ECO:0000256" key="1">
    <source>
        <dbReference type="ARBA" id="ARBA00004651"/>
    </source>
</evidence>
<dbReference type="RefSeq" id="XP_005096315.2">
    <property type="nucleotide sequence ID" value="XM_005096258.3"/>
</dbReference>
<dbReference type="PANTHER" id="PTHR24241">
    <property type="entry name" value="NEUROPEPTIDE RECEPTOR-RELATED G-PROTEIN COUPLED RECEPTOR"/>
    <property type="match status" value="1"/>
</dbReference>
<protein>
    <submittedName>
        <fullName evidence="11">Uncharacterized protein LOC101849200</fullName>
    </submittedName>
</protein>
<keyword evidence="10" id="KW-1185">Reference proteome</keyword>
<keyword evidence="5 8" id="KW-0472">Membrane</keyword>
<feature type="compositionally biased region" description="Polar residues" evidence="7">
    <location>
        <begin position="460"/>
        <end position="470"/>
    </location>
</feature>
<comment type="subcellular location">
    <subcellularLocation>
        <location evidence="1">Cell membrane</location>
        <topology evidence="1">Multi-pass membrane protein</topology>
    </subcellularLocation>
</comment>
<evidence type="ECO:0000256" key="5">
    <source>
        <dbReference type="ARBA" id="ARBA00023136"/>
    </source>
</evidence>
<dbReference type="Pfam" id="PF00001">
    <property type="entry name" value="7tm_1"/>
    <property type="match status" value="1"/>
</dbReference>
<evidence type="ECO:0000259" key="9">
    <source>
        <dbReference type="PROSITE" id="PS50262"/>
    </source>
</evidence>
<keyword evidence="2" id="KW-1003">Cell membrane</keyword>
<name>A0ABM0JL74_APLCA</name>
<dbReference type="Proteomes" id="UP000694888">
    <property type="component" value="Unplaced"/>
</dbReference>
<feature type="transmembrane region" description="Helical" evidence="8">
    <location>
        <begin position="6"/>
        <end position="25"/>
    </location>
</feature>
<dbReference type="InterPro" id="IPR017452">
    <property type="entry name" value="GPCR_Rhodpsn_7TM"/>
</dbReference>
<evidence type="ECO:0000313" key="11">
    <source>
        <dbReference type="RefSeq" id="XP_005096315.2"/>
    </source>
</evidence>
<evidence type="ECO:0000313" key="10">
    <source>
        <dbReference type="Proteomes" id="UP000694888"/>
    </source>
</evidence>
<dbReference type="Gene3D" id="1.20.1070.10">
    <property type="entry name" value="Rhodopsin 7-helix transmembrane proteins"/>
    <property type="match status" value="1"/>
</dbReference>
<dbReference type="PANTHER" id="PTHR24241:SF161">
    <property type="entry name" value="G-PROTEIN COUPLED RECEPTORS FAMILY 1 PROFILE DOMAIN-CONTAINING PROTEIN"/>
    <property type="match status" value="1"/>
</dbReference>
<feature type="region of interest" description="Disordered" evidence="7">
    <location>
        <begin position="445"/>
        <end position="470"/>
    </location>
</feature>
<evidence type="ECO:0000256" key="7">
    <source>
        <dbReference type="SAM" id="MobiDB-lite"/>
    </source>
</evidence>
<evidence type="ECO:0000256" key="8">
    <source>
        <dbReference type="SAM" id="Phobius"/>
    </source>
</evidence>
<feature type="transmembrane region" description="Helical" evidence="8">
    <location>
        <begin position="687"/>
        <end position="709"/>
    </location>
</feature>
<dbReference type="PRINTS" id="PR00237">
    <property type="entry name" value="GPCRRHODOPSN"/>
</dbReference>
<dbReference type="InterPro" id="IPR000276">
    <property type="entry name" value="GPCR_Rhodpsn"/>
</dbReference>
<dbReference type="SUPFAM" id="SSF81321">
    <property type="entry name" value="Family A G protein-coupled receptor-like"/>
    <property type="match status" value="1"/>
</dbReference>
<dbReference type="GeneID" id="101849200"/>
<evidence type="ECO:0000256" key="3">
    <source>
        <dbReference type="ARBA" id="ARBA00022692"/>
    </source>
</evidence>
<reference evidence="11" key="1">
    <citation type="submission" date="2025-08" db="UniProtKB">
        <authorList>
            <consortium name="RefSeq"/>
        </authorList>
    </citation>
    <scope>IDENTIFICATION</scope>
</reference>
<feature type="domain" description="G-protein coupled receptors family 1 profile" evidence="9">
    <location>
        <begin position="644"/>
        <end position="706"/>
    </location>
</feature>
<organism evidence="10 11">
    <name type="scientific">Aplysia californica</name>
    <name type="common">California sea hare</name>
    <dbReference type="NCBI Taxonomy" id="6500"/>
    <lineage>
        <taxon>Eukaryota</taxon>
        <taxon>Metazoa</taxon>
        <taxon>Spiralia</taxon>
        <taxon>Lophotrochozoa</taxon>
        <taxon>Mollusca</taxon>
        <taxon>Gastropoda</taxon>
        <taxon>Heterobranchia</taxon>
        <taxon>Euthyneura</taxon>
        <taxon>Tectipleura</taxon>
        <taxon>Aplysiida</taxon>
        <taxon>Aplysioidea</taxon>
        <taxon>Aplysiidae</taxon>
        <taxon>Aplysia</taxon>
    </lineage>
</organism>
<evidence type="ECO:0000256" key="2">
    <source>
        <dbReference type="ARBA" id="ARBA00022475"/>
    </source>
</evidence>
<feature type="region of interest" description="Disordered" evidence="7">
    <location>
        <begin position="331"/>
        <end position="357"/>
    </location>
</feature>
<sequence>MTVSIFIVPTCVLGCLYGRISLEVWRAGRLEERMAGKKISSRYEPNAGEQRRSVVIQNNAQDPRSGGIGHASTRGSAVVHAALVPQDSKTALGSGHRSTKMASGRPTSYRRRVLLRVYGRKRGNKEEAGVREGEQKRKTERVAAHGGRGSTLKSCFCWCDDLAEVHRVSGNNAKLSSGSSPAVGRSSCADQCLTRIRADDRTGHSIPEGPASNDRLPVTKWGENPAARTNQWCGRDEKKSCNDPTEDFVDYANVSSPVIACCQDQQEFVGQGERLEPVTTGKNSPTSNRAFYGNQCTSSEKNTLCNVSISPECDSQAEREIKLTNKSSNMVDNAIIGPDSTPESLSGEDNNPIGTRPCCQARHEEVSTDRLPAEMCYTTSGVKAGPGVLGSPNPVHTTVPSPSSPDKIWVELPSKASSDDITHPRPVTCVYYNHHVRGNVHPTELSKISPPSIHAVPRSGHSSLGTSSCKNNDQQQCYKSLTRLDSGVCSPTTPHSVSSTTFELGFDVVPVTSPCHKESPLVQPNSQLPLFCSAQGETKRTPCSKPYTCYNQNLSTYQNEQWIAAEKSQFPNGSCGSGENSSVFCNKLISLFSCNCLQKCQFRKRKSFYSAKPSSSSLADQHEAATDSVKHRGAPSPAGNIGISRAKIKTVKLTITVVICYIICWAPFFVGQMWAAFDINAPYDGPFFSIIMLLASVNSCTNPWIYTIFSNTICNRIRALLMAPCLFFGRCRLGGNAPVKSGSHRNFPSSSVRRHKKYPMSQGTTCTTYD</sequence>
<dbReference type="PROSITE" id="PS50262">
    <property type="entry name" value="G_PROTEIN_RECEP_F1_2"/>
    <property type="match status" value="1"/>
</dbReference>
<keyword evidence="6" id="KW-0675">Receptor</keyword>
<evidence type="ECO:0000256" key="6">
    <source>
        <dbReference type="ARBA" id="ARBA00023170"/>
    </source>
</evidence>
<feature type="compositionally biased region" description="Basic and acidic residues" evidence="7">
    <location>
        <begin position="124"/>
        <end position="143"/>
    </location>
</feature>
<feature type="region of interest" description="Disordered" evidence="7">
    <location>
        <begin position="201"/>
        <end position="220"/>
    </location>
</feature>
<feature type="compositionally biased region" description="Low complexity" evidence="7">
    <location>
        <begin position="391"/>
        <end position="405"/>
    </location>
</feature>
<accession>A0ABM0JL74</accession>
<feature type="transmembrane region" description="Helical" evidence="8">
    <location>
        <begin position="653"/>
        <end position="675"/>
    </location>
</feature>
<keyword evidence="3 8" id="KW-0812">Transmembrane</keyword>
<keyword evidence="4 8" id="KW-1133">Transmembrane helix</keyword>
<feature type="region of interest" description="Disordered" evidence="7">
    <location>
        <begin position="120"/>
        <end position="145"/>
    </location>
</feature>
<proteinExistence type="predicted"/>
<feature type="compositionally biased region" description="Polar residues" evidence="7">
    <location>
        <begin position="341"/>
        <end position="353"/>
    </location>
</feature>